<dbReference type="GO" id="GO:0005886">
    <property type="term" value="C:plasma membrane"/>
    <property type="evidence" value="ECO:0000318"/>
    <property type="project" value="GO_Central"/>
</dbReference>
<feature type="compositionally biased region" description="Polar residues" evidence="1">
    <location>
        <begin position="196"/>
        <end position="209"/>
    </location>
</feature>
<feature type="transmembrane region" description="Helical" evidence="2">
    <location>
        <begin position="391"/>
        <end position="418"/>
    </location>
</feature>
<dbReference type="GeneID" id="105442831"/>
<dbReference type="OMA" id="ICAGCTA"/>
<feature type="transmembrane region" description="Helical" evidence="2">
    <location>
        <begin position="14"/>
        <end position="33"/>
    </location>
</feature>
<feature type="transmembrane region" description="Helical" evidence="2">
    <location>
        <begin position="165"/>
        <end position="189"/>
    </location>
</feature>
<dbReference type="InterPro" id="IPR011701">
    <property type="entry name" value="MFS"/>
</dbReference>
<proteinExistence type="predicted"/>
<dbReference type="InterPro" id="IPR036259">
    <property type="entry name" value="MFS_trans_sf"/>
</dbReference>
<evidence type="ECO:0000256" key="1">
    <source>
        <dbReference type="SAM" id="MobiDB-lite"/>
    </source>
</evidence>
<feature type="transmembrane region" description="Helical" evidence="2">
    <location>
        <begin position="362"/>
        <end position="385"/>
    </location>
</feature>
<feature type="transmembrane region" description="Helical" evidence="2">
    <location>
        <begin position="236"/>
        <end position="260"/>
    </location>
</feature>
<keyword evidence="2" id="KW-1133">Transmembrane helix</keyword>
<keyword evidence="2" id="KW-0812">Transmembrane</keyword>
<feature type="transmembrane region" description="Helical" evidence="2">
    <location>
        <begin position="301"/>
        <end position="317"/>
    </location>
</feature>
<dbReference type="EnsemblMetazoa" id="XM_030993915">
    <property type="protein sequence ID" value="XP_030849775"/>
    <property type="gene ID" value="LOC105442831"/>
</dbReference>
<evidence type="ECO:0000313" key="4">
    <source>
        <dbReference type="Proteomes" id="UP000007110"/>
    </source>
</evidence>
<dbReference type="AlphaFoldDB" id="A0A7M7T2T9"/>
<feature type="transmembrane region" description="Helical" evidence="2">
    <location>
        <begin position="323"/>
        <end position="341"/>
    </location>
</feature>
<dbReference type="GO" id="GO:0008028">
    <property type="term" value="F:monocarboxylic acid transmembrane transporter activity"/>
    <property type="evidence" value="ECO:0000318"/>
    <property type="project" value="GO_Central"/>
</dbReference>
<reference evidence="3" key="2">
    <citation type="submission" date="2021-01" db="UniProtKB">
        <authorList>
            <consortium name="EnsemblMetazoa"/>
        </authorList>
    </citation>
    <scope>IDENTIFICATION</scope>
</reference>
<organism evidence="3 4">
    <name type="scientific">Strongylocentrotus purpuratus</name>
    <name type="common">Purple sea urchin</name>
    <dbReference type="NCBI Taxonomy" id="7668"/>
    <lineage>
        <taxon>Eukaryota</taxon>
        <taxon>Metazoa</taxon>
        <taxon>Echinodermata</taxon>
        <taxon>Eleutherozoa</taxon>
        <taxon>Echinozoa</taxon>
        <taxon>Echinoidea</taxon>
        <taxon>Euechinoidea</taxon>
        <taxon>Echinacea</taxon>
        <taxon>Camarodonta</taxon>
        <taxon>Echinidea</taxon>
        <taxon>Strongylocentrotidae</taxon>
        <taxon>Strongylocentrotus</taxon>
    </lineage>
</organism>
<name>A0A7M7T2T9_STRPU</name>
<dbReference type="SUPFAM" id="SSF103473">
    <property type="entry name" value="MFS general substrate transporter"/>
    <property type="match status" value="1"/>
</dbReference>
<dbReference type="FunFam" id="1.20.1250.20:FF:001086">
    <property type="entry name" value="Uncharacterized protein"/>
    <property type="match status" value="1"/>
</dbReference>
<dbReference type="InterPro" id="IPR050327">
    <property type="entry name" value="Proton-linked_MCT"/>
</dbReference>
<dbReference type="KEGG" id="spu:105442831"/>
<sequence length="426" mass="45847">MAPTKHLNDSQDPWRYAIVLSKFLVLFVDGGMAKSFGVLIPEMVDRYDSDYKTIAFICSLHSLMFMTAPIANVLLKVMTSRTLGMLGGLLASISIMCAPLANSVFELGILISLTGFGIVMAVFSTLVTLARFFPKSFIFSNSLTQFGIICGVFTVPIIVERSLEAYGYDGACLILGGISFHAVVSAMILRPPKDLPSSTEENTQLMDTHSSGDSHSTIENEKHQGVKSFILVEEPLCTLVVPAVFLANYVFYAWLLFLVPHAEGLGIDPSRAVLLSSIAGIAGTFGSIVFLVLLHFNYDSTIIIIFCCLVSTISFLLDTLSSTFIFLAVMAGVQGLALFVVRTISSVMAKLAVRDAQNIPSALSLFFFLEAVGVGAGDTISGHIYDVTSSMHAVFISYGIALVVAMVNLIISAILVCYKASVKSDS</sequence>
<feature type="transmembrane region" description="Helical" evidence="2">
    <location>
        <begin position="107"/>
        <end position="130"/>
    </location>
</feature>
<dbReference type="RefSeq" id="XP_030849775.1">
    <property type="nucleotide sequence ID" value="XM_030993915.1"/>
</dbReference>
<reference evidence="4" key="1">
    <citation type="submission" date="2015-02" db="EMBL/GenBank/DDBJ databases">
        <title>Genome sequencing for Strongylocentrotus purpuratus.</title>
        <authorList>
            <person name="Murali S."/>
            <person name="Liu Y."/>
            <person name="Vee V."/>
            <person name="English A."/>
            <person name="Wang M."/>
            <person name="Skinner E."/>
            <person name="Han Y."/>
            <person name="Muzny D.M."/>
            <person name="Worley K.C."/>
            <person name="Gibbs R.A."/>
        </authorList>
    </citation>
    <scope>NUCLEOTIDE SEQUENCE</scope>
</reference>
<dbReference type="PANTHER" id="PTHR11360">
    <property type="entry name" value="MONOCARBOXYLATE TRANSPORTER"/>
    <property type="match status" value="1"/>
</dbReference>
<accession>A0A7M7T2T9</accession>
<dbReference type="Pfam" id="PF07690">
    <property type="entry name" value="MFS_1"/>
    <property type="match status" value="1"/>
</dbReference>
<dbReference type="Proteomes" id="UP000007110">
    <property type="component" value="Unassembled WGS sequence"/>
</dbReference>
<dbReference type="InParanoid" id="A0A7M7T2T9"/>
<keyword evidence="4" id="KW-1185">Reference proteome</keyword>
<evidence type="ECO:0000313" key="3">
    <source>
        <dbReference type="EnsemblMetazoa" id="XP_030849775"/>
    </source>
</evidence>
<feature type="transmembrane region" description="Helical" evidence="2">
    <location>
        <begin position="53"/>
        <end position="75"/>
    </location>
</feature>
<dbReference type="Gene3D" id="1.20.1250.20">
    <property type="entry name" value="MFS general substrate transporter like domains"/>
    <property type="match status" value="2"/>
</dbReference>
<protein>
    <submittedName>
        <fullName evidence="3">Uncharacterized protein</fullName>
    </submittedName>
</protein>
<feature type="transmembrane region" description="Helical" evidence="2">
    <location>
        <begin position="137"/>
        <end position="159"/>
    </location>
</feature>
<dbReference type="PANTHER" id="PTHR11360:SF303">
    <property type="entry name" value="MAJOR FACILITATOR SUPERFAMILY (MFS) PROFILE DOMAIN-CONTAINING PROTEIN"/>
    <property type="match status" value="1"/>
</dbReference>
<evidence type="ECO:0000256" key="2">
    <source>
        <dbReference type="SAM" id="Phobius"/>
    </source>
</evidence>
<feature type="transmembrane region" description="Helical" evidence="2">
    <location>
        <begin position="82"/>
        <end position="101"/>
    </location>
</feature>
<feature type="transmembrane region" description="Helical" evidence="2">
    <location>
        <begin position="272"/>
        <end position="294"/>
    </location>
</feature>
<dbReference type="OrthoDB" id="410267at2759"/>
<feature type="region of interest" description="Disordered" evidence="1">
    <location>
        <begin position="194"/>
        <end position="218"/>
    </location>
</feature>
<keyword evidence="2" id="KW-0472">Membrane</keyword>